<keyword evidence="3 6" id="KW-0064">Aspartyl protease</keyword>
<organism evidence="9 10">
    <name type="scientific">Olea europaea subsp. europaea</name>
    <dbReference type="NCBI Taxonomy" id="158383"/>
    <lineage>
        <taxon>Eukaryota</taxon>
        <taxon>Viridiplantae</taxon>
        <taxon>Streptophyta</taxon>
        <taxon>Embryophyta</taxon>
        <taxon>Tracheophyta</taxon>
        <taxon>Spermatophyta</taxon>
        <taxon>Magnoliopsida</taxon>
        <taxon>eudicotyledons</taxon>
        <taxon>Gunneridae</taxon>
        <taxon>Pentapetalae</taxon>
        <taxon>asterids</taxon>
        <taxon>lamiids</taxon>
        <taxon>Lamiales</taxon>
        <taxon>Oleaceae</taxon>
        <taxon>Oleeae</taxon>
        <taxon>Olea</taxon>
    </lineage>
</organism>
<protein>
    <submittedName>
        <fullName evidence="9">Aspartic ase A1-like</fullName>
    </submittedName>
</protein>
<dbReference type="EMBL" id="CACTIH010003650">
    <property type="protein sequence ID" value="CAA2980606.1"/>
    <property type="molecule type" value="Genomic_DNA"/>
</dbReference>
<keyword evidence="7" id="KW-0812">Transmembrane</keyword>
<dbReference type="Gramene" id="OE9A033522T1">
    <property type="protein sequence ID" value="OE9A033522C1"/>
    <property type="gene ID" value="OE9A033522"/>
</dbReference>
<dbReference type="InterPro" id="IPR001969">
    <property type="entry name" value="Aspartic_peptidase_AS"/>
</dbReference>
<proteinExistence type="inferred from homology"/>
<dbReference type="PROSITE" id="PS00141">
    <property type="entry name" value="ASP_PROTEASE"/>
    <property type="match status" value="1"/>
</dbReference>
<keyword evidence="10" id="KW-1185">Reference proteome</keyword>
<accession>A0A8S0RNK8</accession>
<dbReference type="PANTHER" id="PTHR47966:SF54">
    <property type="entry name" value="ASPARTIC PROTEINASE"/>
    <property type="match status" value="1"/>
</dbReference>
<feature type="domain" description="Peptidase A1" evidence="8">
    <location>
        <begin position="1"/>
        <end position="254"/>
    </location>
</feature>
<evidence type="ECO:0000313" key="10">
    <source>
        <dbReference type="Proteomes" id="UP000594638"/>
    </source>
</evidence>
<reference evidence="9 10" key="1">
    <citation type="submission" date="2019-12" db="EMBL/GenBank/DDBJ databases">
        <authorList>
            <person name="Alioto T."/>
            <person name="Alioto T."/>
            <person name="Gomez Garrido J."/>
        </authorList>
    </citation>
    <scope>NUCLEOTIDE SEQUENCE [LARGE SCALE GENOMIC DNA]</scope>
</reference>
<dbReference type="InterPro" id="IPR001461">
    <property type="entry name" value="Aspartic_peptidase_A1"/>
</dbReference>
<keyword evidence="5" id="KW-0865">Zymogen</keyword>
<feature type="transmembrane region" description="Helical" evidence="7">
    <location>
        <begin position="220"/>
        <end position="240"/>
    </location>
</feature>
<dbReference type="GO" id="GO:0006508">
    <property type="term" value="P:proteolysis"/>
    <property type="evidence" value="ECO:0007669"/>
    <property type="project" value="UniProtKB-KW"/>
</dbReference>
<comment type="similarity">
    <text evidence="1 6">Belongs to the peptidase A1 family.</text>
</comment>
<evidence type="ECO:0000256" key="4">
    <source>
        <dbReference type="ARBA" id="ARBA00022801"/>
    </source>
</evidence>
<dbReference type="PROSITE" id="PS51767">
    <property type="entry name" value="PEPTIDASE_A1"/>
    <property type="match status" value="1"/>
</dbReference>
<dbReference type="GO" id="GO:0004190">
    <property type="term" value="F:aspartic-type endopeptidase activity"/>
    <property type="evidence" value="ECO:0007669"/>
    <property type="project" value="UniProtKB-KW"/>
</dbReference>
<dbReference type="Proteomes" id="UP000594638">
    <property type="component" value="Unassembled WGS sequence"/>
</dbReference>
<name>A0A8S0RNK8_OLEEU</name>
<dbReference type="OrthoDB" id="1718249at2759"/>
<evidence type="ECO:0000313" key="9">
    <source>
        <dbReference type="EMBL" id="CAA2980606.1"/>
    </source>
</evidence>
<dbReference type="AlphaFoldDB" id="A0A8S0RNK8"/>
<comment type="caution">
    <text evidence="9">The sequence shown here is derived from an EMBL/GenBank/DDBJ whole genome shotgun (WGS) entry which is preliminary data.</text>
</comment>
<evidence type="ECO:0000256" key="5">
    <source>
        <dbReference type="ARBA" id="ARBA00023145"/>
    </source>
</evidence>
<dbReference type="InterPro" id="IPR033121">
    <property type="entry name" value="PEPTIDASE_A1"/>
</dbReference>
<evidence type="ECO:0000256" key="3">
    <source>
        <dbReference type="ARBA" id="ARBA00022750"/>
    </source>
</evidence>
<keyword evidence="7" id="KW-0472">Membrane</keyword>
<dbReference type="InterPro" id="IPR021109">
    <property type="entry name" value="Peptidase_aspartic_dom_sf"/>
</dbReference>
<keyword evidence="4 6" id="KW-0378">Hydrolase</keyword>
<gene>
    <name evidence="9" type="ORF">OLEA9_A033522</name>
</gene>
<keyword evidence="7" id="KW-1133">Transmembrane helix</keyword>
<evidence type="ECO:0000256" key="6">
    <source>
        <dbReference type="RuleBase" id="RU000454"/>
    </source>
</evidence>
<evidence type="ECO:0000256" key="7">
    <source>
        <dbReference type="SAM" id="Phobius"/>
    </source>
</evidence>
<dbReference type="PANTHER" id="PTHR47966">
    <property type="entry name" value="BETA-SITE APP-CLEAVING ENZYME, ISOFORM A-RELATED"/>
    <property type="match status" value="1"/>
</dbReference>
<evidence type="ECO:0000256" key="1">
    <source>
        <dbReference type="ARBA" id="ARBA00007447"/>
    </source>
</evidence>
<dbReference type="FunFam" id="2.40.70.10:FF:000115">
    <property type="entry name" value="Lysosomal aspartic protease"/>
    <property type="match status" value="1"/>
</dbReference>
<keyword evidence="2 6" id="KW-0645">Protease</keyword>
<dbReference type="Pfam" id="PF00026">
    <property type="entry name" value="Asp"/>
    <property type="match status" value="1"/>
</dbReference>
<dbReference type="Gene3D" id="2.40.70.10">
    <property type="entry name" value="Acid Proteases"/>
    <property type="match status" value="3"/>
</dbReference>
<evidence type="ECO:0000256" key="2">
    <source>
        <dbReference type="ARBA" id="ARBA00022670"/>
    </source>
</evidence>
<evidence type="ECO:0000259" key="8">
    <source>
        <dbReference type="PROSITE" id="PS51767"/>
    </source>
</evidence>
<dbReference type="SUPFAM" id="SSF50630">
    <property type="entry name" value="Acid proteases"/>
    <property type="match status" value="1"/>
</dbReference>
<dbReference type="PRINTS" id="PR00792">
    <property type="entry name" value="PEPSIN"/>
</dbReference>
<sequence>MEGKSAAIHYGTGSISGFFSQDYVKHVDLVVKDQDFIESTKETGITFLAAKFDGILGLGFQEKYVENAIPMSDPPAYTYDMVNQGLVKDQDFSFWFNRKANDEDGVELVFGGIDSNHFRGEHRYVPMTIGRCYLLTFFDMGDILVGNETTGFYCGDCSAIADSGTSLLAGPTTIIAQINHAIGASGVLSQECKSVVAQYGKTILKCCYQRQNPKRFVPESGYALLMVLTMILGDVFMGQYHTVFDYGNMIVGFAEAA</sequence>